<dbReference type="EMBL" id="WKJI01000005">
    <property type="protein sequence ID" value="MRX48552.1"/>
    <property type="molecule type" value="Genomic_DNA"/>
</dbReference>
<dbReference type="Proteomes" id="UP000462931">
    <property type="component" value="Unassembled WGS sequence"/>
</dbReference>
<dbReference type="Pfam" id="PF13385">
    <property type="entry name" value="Laminin_G_3"/>
    <property type="match status" value="2"/>
</dbReference>
<evidence type="ECO:0000313" key="4">
    <source>
        <dbReference type="EMBL" id="MRX48552.1"/>
    </source>
</evidence>
<comment type="caution">
    <text evidence="4">The sequence shown here is derived from an EMBL/GenBank/DDBJ whole genome shotgun (WGS) entry which is preliminary data.</text>
</comment>
<protein>
    <recommendedName>
        <fullName evidence="3">LamG-like jellyroll fold domain-containing protein</fullName>
    </recommendedName>
</protein>
<dbReference type="GO" id="GO:0005975">
    <property type="term" value="P:carbohydrate metabolic process"/>
    <property type="evidence" value="ECO:0007669"/>
    <property type="project" value="UniProtKB-ARBA"/>
</dbReference>
<sequence>MKYLKLLVLLLLPYVITAQVVPISFLQKKTSSVTTLEANALDFDGINDHIITTLNADVSVMPITTWEAWVYPTKNNGDWQMIVSIEDGNWDRFIAINSGKFYVGYGSNGWNPVAADMNQWQHIAVVYNEAVGYVKFYKNGVEYNFNPGPFLHSSNVKFSIGCSQQGAPGQFYQGRIDDVRVWSIERTQAQIQANMNTELSGSEIGLVAYYTFNQGISGGNNTAITTILDKTASAFNGTLTNFAKTGATSNFVVGTVPGNLITNGLVLNLDADNTASYSGTGNTWFDLSGNNNHISWTSPAPIFTTDNGIKVIKTTPTISSLRAMVSTNYNNLPLGNGSYTSIVFFKPNSVSAAKMILSLGPGDNSCTGTQIHSGIGSGGRYSGGSCGGLGSWGANTGVVPSTSSYLCMAVSYNSTTESIYINGNLDKTANVVNAIPNSTANKVCIGWVRNDGASYNMDANIGLILFYNRALSQTEITQIFNAYKTRFLIN</sequence>
<dbReference type="RefSeq" id="WP_154288626.1">
    <property type="nucleotide sequence ID" value="NZ_WKJI01000005.1"/>
</dbReference>
<evidence type="ECO:0000256" key="2">
    <source>
        <dbReference type="ARBA" id="ARBA00023157"/>
    </source>
</evidence>
<organism evidence="4 5">
    <name type="scientific">Pedobacter puniceum</name>
    <dbReference type="NCBI Taxonomy" id="2666136"/>
    <lineage>
        <taxon>Bacteria</taxon>
        <taxon>Pseudomonadati</taxon>
        <taxon>Bacteroidota</taxon>
        <taxon>Sphingobacteriia</taxon>
        <taxon>Sphingobacteriales</taxon>
        <taxon>Sphingobacteriaceae</taxon>
        <taxon>Pedobacter</taxon>
    </lineage>
</organism>
<reference evidence="4 5" key="1">
    <citation type="submission" date="2019-11" db="EMBL/GenBank/DDBJ databases">
        <authorList>
            <person name="Cheng Q."/>
            <person name="Yang Z."/>
        </authorList>
    </citation>
    <scope>NUCLEOTIDE SEQUENCE [LARGE SCALE GENOMIC DNA]</scope>
    <source>
        <strain evidence="4 5">HX-22-1</strain>
    </source>
</reference>
<gene>
    <name evidence="4" type="ORF">GJJ64_15265</name>
</gene>
<feature type="domain" description="LamG-like jellyroll fold" evidence="3">
    <location>
        <begin position="65"/>
        <end position="189"/>
    </location>
</feature>
<keyword evidence="2" id="KW-1015">Disulfide bond</keyword>
<dbReference type="SUPFAM" id="SSF49899">
    <property type="entry name" value="Concanavalin A-like lectins/glucanases"/>
    <property type="match status" value="2"/>
</dbReference>
<evidence type="ECO:0000256" key="1">
    <source>
        <dbReference type="ARBA" id="ARBA00022729"/>
    </source>
</evidence>
<name>A0A7K0FS16_9SPHI</name>
<dbReference type="AlphaFoldDB" id="A0A7K0FS16"/>
<dbReference type="InterPro" id="IPR013320">
    <property type="entry name" value="ConA-like_dom_sf"/>
</dbReference>
<dbReference type="SMART" id="SM00560">
    <property type="entry name" value="LamGL"/>
    <property type="match status" value="1"/>
</dbReference>
<proteinExistence type="predicted"/>
<keyword evidence="1" id="KW-0732">Signal</keyword>
<dbReference type="InterPro" id="IPR006558">
    <property type="entry name" value="LamG-like"/>
</dbReference>
<dbReference type="GO" id="GO:0004553">
    <property type="term" value="F:hydrolase activity, hydrolyzing O-glycosyl compounds"/>
    <property type="evidence" value="ECO:0007669"/>
    <property type="project" value="UniProtKB-ARBA"/>
</dbReference>
<dbReference type="Gene3D" id="2.60.120.200">
    <property type="match status" value="2"/>
</dbReference>
<accession>A0A7K0FS16</accession>
<keyword evidence="5" id="KW-1185">Reference proteome</keyword>
<evidence type="ECO:0000313" key="5">
    <source>
        <dbReference type="Proteomes" id="UP000462931"/>
    </source>
</evidence>
<evidence type="ECO:0000259" key="3">
    <source>
        <dbReference type="SMART" id="SM00560"/>
    </source>
</evidence>